<name>A0A090MRY7_AFIFE</name>
<evidence type="ECO:0000313" key="2">
    <source>
        <dbReference type="Proteomes" id="UP000035762"/>
    </source>
</evidence>
<sequence>MSDTYIIEVSSEPAGIVVRDKAGFRFFAANHRFNPLEGRLFRSAREAERVARELLSGKTKPEAATAIA</sequence>
<evidence type="ECO:0000313" key="1">
    <source>
        <dbReference type="EMBL" id="CEG08967.1"/>
    </source>
</evidence>
<protein>
    <submittedName>
        <fullName evidence="1">Uncharacterized protein</fullName>
    </submittedName>
</protein>
<dbReference type="AlphaFoldDB" id="A0A090MRY7"/>
<dbReference type="Proteomes" id="UP000035762">
    <property type="component" value="Unassembled WGS sequence"/>
</dbReference>
<accession>A0A090MRY7</accession>
<dbReference type="OrthoDB" id="8127484at2"/>
<keyword evidence="2" id="KW-1185">Reference proteome</keyword>
<proteinExistence type="predicted"/>
<gene>
    <name evidence="1" type="ORF">BN961_02387</name>
</gene>
<dbReference type="EMBL" id="CCAZ020000001">
    <property type="protein sequence ID" value="CEG08967.1"/>
    <property type="molecule type" value="Genomic_DNA"/>
</dbReference>
<comment type="caution">
    <text evidence="1">The sequence shown here is derived from an EMBL/GenBank/DDBJ whole genome shotgun (WGS) entry which is preliminary data.</text>
</comment>
<organism evidence="1 2">
    <name type="scientific">Afipia felis</name>
    <name type="common">Cat scratch disease bacillus</name>
    <dbReference type="NCBI Taxonomy" id="1035"/>
    <lineage>
        <taxon>Bacteria</taxon>
        <taxon>Pseudomonadati</taxon>
        <taxon>Pseudomonadota</taxon>
        <taxon>Alphaproteobacteria</taxon>
        <taxon>Hyphomicrobiales</taxon>
        <taxon>Nitrobacteraceae</taxon>
        <taxon>Afipia</taxon>
    </lineage>
</organism>
<dbReference type="RefSeq" id="WP_009340312.1">
    <property type="nucleotide sequence ID" value="NZ_CCAZ020000001.1"/>
</dbReference>
<reference evidence="1 2" key="1">
    <citation type="journal article" date="2014" name="Genome Announc.">
        <title>Genome Sequence of Afipia felis Strain 76713, Isolated in Hospital Water Using an Amoeba Co-Culture Procedure.</title>
        <authorList>
            <person name="Benamar S."/>
            <person name="La Scola B."/>
            <person name="Croce O."/>
        </authorList>
    </citation>
    <scope>NUCLEOTIDE SEQUENCE [LARGE SCALE GENOMIC DNA]</scope>
    <source>
        <strain evidence="1 2">76713</strain>
    </source>
</reference>